<dbReference type="GO" id="GO:0008299">
    <property type="term" value="P:isoprenoid biosynthetic process"/>
    <property type="evidence" value="ECO:0007669"/>
    <property type="project" value="InterPro"/>
</dbReference>
<dbReference type="InterPro" id="IPR033749">
    <property type="entry name" value="Polyprenyl_synt_CS"/>
</dbReference>
<evidence type="ECO:0000313" key="8">
    <source>
        <dbReference type="Proteomes" id="UP000198420"/>
    </source>
</evidence>
<name>A0A239GQ23_9ACTN</name>
<evidence type="ECO:0000256" key="6">
    <source>
        <dbReference type="RuleBase" id="RU004466"/>
    </source>
</evidence>
<dbReference type="PANTHER" id="PTHR12001">
    <property type="entry name" value="GERANYLGERANYL PYROPHOSPHATE SYNTHASE"/>
    <property type="match status" value="1"/>
</dbReference>
<comment type="cofactor">
    <cofactor evidence="1">
        <name>Mg(2+)</name>
        <dbReference type="ChEBI" id="CHEBI:18420"/>
    </cofactor>
</comment>
<dbReference type="AlphaFoldDB" id="A0A239GQ23"/>
<dbReference type="CDD" id="cd00685">
    <property type="entry name" value="Trans_IPPS_HT"/>
    <property type="match status" value="1"/>
</dbReference>
<evidence type="ECO:0000256" key="3">
    <source>
        <dbReference type="ARBA" id="ARBA00022679"/>
    </source>
</evidence>
<keyword evidence="8" id="KW-1185">Reference proteome</keyword>
<dbReference type="SUPFAM" id="SSF48576">
    <property type="entry name" value="Terpenoid synthases"/>
    <property type="match status" value="1"/>
</dbReference>
<dbReference type="InterPro" id="IPR000092">
    <property type="entry name" value="Polyprenyl_synt"/>
</dbReference>
<accession>A0A239GQ23</accession>
<protein>
    <submittedName>
        <fullName evidence="7">Geranylgeranyl diphosphate synthase, type I</fullName>
    </submittedName>
</protein>
<dbReference type="PROSITE" id="PS00723">
    <property type="entry name" value="POLYPRENYL_SYNTHASE_1"/>
    <property type="match status" value="1"/>
</dbReference>
<keyword evidence="4" id="KW-0479">Metal-binding</keyword>
<dbReference type="GO" id="GO:0004659">
    <property type="term" value="F:prenyltransferase activity"/>
    <property type="evidence" value="ECO:0007669"/>
    <property type="project" value="InterPro"/>
</dbReference>
<evidence type="ECO:0000256" key="1">
    <source>
        <dbReference type="ARBA" id="ARBA00001946"/>
    </source>
</evidence>
<dbReference type="GO" id="GO:0046872">
    <property type="term" value="F:metal ion binding"/>
    <property type="evidence" value="ECO:0007669"/>
    <property type="project" value="UniProtKB-KW"/>
</dbReference>
<dbReference type="EMBL" id="FZNP01000025">
    <property type="protein sequence ID" value="SNS70922.1"/>
    <property type="molecule type" value="Genomic_DNA"/>
</dbReference>
<keyword evidence="5" id="KW-0460">Magnesium</keyword>
<proteinExistence type="inferred from homology"/>
<evidence type="ECO:0000256" key="4">
    <source>
        <dbReference type="ARBA" id="ARBA00022723"/>
    </source>
</evidence>
<evidence type="ECO:0000256" key="2">
    <source>
        <dbReference type="ARBA" id="ARBA00006706"/>
    </source>
</evidence>
<comment type="similarity">
    <text evidence="2 6">Belongs to the FPP/GGPP synthase family.</text>
</comment>
<dbReference type="PANTHER" id="PTHR12001:SF85">
    <property type="entry name" value="SHORT CHAIN ISOPRENYL DIPHOSPHATE SYNTHASE"/>
    <property type="match status" value="1"/>
</dbReference>
<organism evidence="7 8">
    <name type="scientific">Actinomadura mexicana</name>
    <dbReference type="NCBI Taxonomy" id="134959"/>
    <lineage>
        <taxon>Bacteria</taxon>
        <taxon>Bacillati</taxon>
        <taxon>Actinomycetota</taxon>
        <taxon>Actinomycetes</taxon>
        <taxon>Streptosporangiales</taxon>
        <taxon>Thermomonosporaceae</taxon>
        <taxon>Actinomadura</taxon>
    </lineage>
</organism>
<dbReference type="SFLD" id="SFLDS00005">
    <property type="entry name" value="Isoprenoid_Synthase_Type_I"/>
    <property type="match status" value="1"/>
</dbReference>
<dbReference type="Proteomes" id="UP000198420">
    <property type="component" value="Unassembled WGS sequence"/>
</dbReference>
<dbReference type="Pfam" id="PF00348">
    <property type="entry name" value="polyprenyl_synt"/>
    <property type="match status" value="1"/>
</dbReference>
<gene>
    <name evidence="7" type="ORF">SAMN06265355_12569</name>
</gene>
<evidence type="ECO:0000313" key="7">
    <source>
        <dbReference type="EMBL" id="SNS70922.1"/>
    </source>
</evidence>
<sequence>MADLRTRVDRALEEFVEAEVAELLALDGELAPVADQLRISVDGGKRIRPVFCYWGWRAAGQPDTDAIVRAAAALELVHAAAIVHDDVIDRSPMRRGRPSAHERLGDALAIMVGDLLVAWSAQLFHTSGLPRTFLGRAVPLWTAMGRELVAGECLEILRTGAAPDVARSLTIVRFKTGSYTVEGPLRIGAVLGGAAAPTLDALAAYARPLGEAFQLRDDLWGVFGDPCRTGKSLLDDLAGRKPTALLALALTEAVEPDRRRLRDLLDGPLTPAGAAEIREIMLRARAPARVRQMIDERAHAAHAALAGTRPDAAAALARLICEVTADD</sequence>
<dbReference type="OrthoDB" id="4497239at2"/>
<evidence type="ECO:0000256" key="5">
    <source>
        <dbReference type="ARBA" id="ARBA00022842"/>
    </source>
</evidence>
<keyword evidence="3 6" id="KW-0808">Transferase</keyword>
<dbReference type="InterPro" id="IPR008949">
    <property type="entry name" value="Isoprenoid_synthase_dom_sf"/>
</dbReference>
<reference evidence="8" key="1">
    <citation type="submission" date="2017-06" db="EMBL/GenBank/DDBJ databases">
        <authorList>
            <person name="Varghese N."/>
            <person name="Submissions S."/>
        </authorList>
    </citation>
    <scope>NUCLEOTIDE SEQUENCE [LARGE SCALE GENOMIC DNA]</scope>
    <source>
        <strain evidence="8">DSM 44485</strain>
    </source>
</reference>
<dbReference type="RefSeq" id="WP_089316688.1">
    <property type="nucleotide sequence ID" value="NZ_FZNP01000025.1"/>
</dbReference>
<dbReference type="Gene3D" id="1.10.600.10">
    <property type="entry name" value="Farnesyl Diphosphate Synthase"/>
    <property type="match status" value="1"/>
</dbReference>
<dbReference type="PROSITE" id="PS00444">
    <property type="entry name" value="POLYPRENYL_SYNTHASE_2"/>
    <property type="match status" value="1"/>
</dbReference>